<sequence length="124" mass="14135">MVPSFRFKVLESLDRGPNHSAEEIVVLLSLGGFGTTTYTSRNNSPIHSHHLGIQQRKPSLLGQIFQCRAKLYRCSPFDIEATAHIRAGYLVRCDGSSTVDYILFMCYYVNEFSVLIRQMQTWDS</sequence>
<evidence type="ECO:0000313" key="1">
    <source>
        <dbReference type="EMBL" id="EFX84865.1"/>
    </source>
</evidence>
<proteinExistence type="predicted"/>
<organism evidence="1 2">
    <name type="scientific">Daphnia pulex</name>
    <name type="common">Water flea</name>
    <dbReference type="NCBI Taxonomy" id="6669"/>
    <lineage>
        <taxon>Eukaryota</taxon>
        <taxon>Metazoa</taxon>
        <taxon>Ecdysozoa</taxon>
        <taxon>Arthropoda</taxon>
        <taxon>Crustacea</taxon>
        <taxon>Branchiopoda</taxon>
        <taxon>Diplostraca</taxon>
        <taxon>Cladocera</taxon>
        <taxon>Anomopoda</taxon>
        <taxon>Daphniidae</taxon>
        <taxon>Daphnia</taxon>
    </lineage>
</organism>
<dbReference type="HOGENOM" id="CLU_2006151_0_0_1"/>
<dbReference type="Proteomes" id="UP000000305">
    <property type="component" value="Unassembled WGS sequence"/>
</dbReference>
<reference evidence="1 2" key="1">
    <citation type="journal article" date="2011" name="Science">
        <title>The ecoresponsive genome of Daphnia pulex.</title>
        <authorList>
            <person name="Colbourne J.K."/>
            <person name="Pfrender M.E."/>
            <person name="Gilbert D."/>
            <person name="Thomas W.K."/>
            <person name="Tucker A."/>
            <person name="Oakley T.H."/>
            <person name="Tokishita S."/>
            <person name="Aerts A."/>
            <person name="Arnold G.J."/>
            <person name="Basu M.K."/>
            <person name="Bauer D.J."/>
            <person name="Caceres C.E."/>
            <person name="Carmel L."/>
            <person name="Casola C."/>
            <person name="Choi J.H."/>
            <person name="Detter J.C."/>
            <person name="Dong Q."/>
            <person name="Dusheyko S."/>
            <person name="Eads B.D."/>
            <person name="Frohlich T."/>
            <person name="Geiler-Samerotte K.A."/>
            <person name="Gerlach D."/>
            <person name="Hatcher P."/>
            <person name="Jogdeo S."/>
            <person name="Krijgsveld J."/>
            <person name="Kriventseva E.V."/>
            <person name="Kultz D."/>
            <person name="Laforsch C."/>
            <person name="Lindquist E."/>
            <person name="Lopez J."/>
            <person name="Manak J.R."/>
            <person name="Muller J."/>
            <person name="Pangilinan J."/>
            <person name="Patwardhan R.P."/>
            <person name="Pitluck S."/>
            <person name="Pritham E.J."/>
            <person name="Rechtsteiner A."/>
            <person name="Rho M."/>
            <person name="Rogozin I.B."/>
            <person name="Sakarya O."/>
            <person name="Salamov A."/>
            <person name="Schaack S."/>
            <person name="Shapiro H."/>
            <person name="Shiga Y."/>
            <person name="Skalitzky C."/>
            <person name="Smith Z."/>
            <person name="Souvorov A."/>
            <person name="Sung W."/>
            <person name="Tang Z."/>
            <person name="Tsuchiya D."/>
            <person name="Tu H."/>
            <person name="Vos H."/>
            <person name="Wang M."/>
            <person name="Wolf Y.I."/>
            <person name="Yamagata H."/>
            <person name="Yamada T."/>
            <person name="Ye Y."/>
            <person name="Shaw J.R."/>
            <person name="Andrews J."/>
            <person name="Crease T.J."/>
            <person name="Tang H."/>
            <person name="Lucas S.M."/>
            <person name="Robertson H.M."/>
            <person name="Bork P."/>
            <person name="Koonin E.V."/>
            <person name="Zdobnov E.M."/>
            <person name="Grigoriev I.V."/>
            <person name="Lynch M."/>
            <person name="Boore J.L."/>
        </authorList>
    </citation>
    <scope>NUCLEOTIDE SEQUENCE [LARGE SCALE GENOMIC DNA]</scope>
</reference>
<dbReference type="EMBL" id="GL732533">
    <property type="protein sequence ID" value="EFX84865.1"/>
    <property type="molecule type" value="Genomic_DNA"/>
</dbReference>
<keyword evidence="2" id="KW-1185">Reference proteome</keyword>
<dbReference type="InParanoid" id="E9G626"/>
<dbReference type="AlphaFoldDB" id="E9G626"/>
<dbReference type="KEGG" id="dpx:DAPPUDRAFT_238303"/>
<protein>
    <submittedName>
        <fullName evidence="1">Uncharacterized protein</fullName>
    </submittedName>
</protein>
<accession>E9G626</accession>
<evidence type="ECO:0000313" key="2">
    <source>
        <dbReference type="Proteomes" id="UP000000305"/>
    </source>
</evidence>
<name>E9G626_DAPPU</name>
<gene>
    <name evidence="1" type="ORF">DAPPUDRAFT_238303</name>
</gene>